<dbReference type="InterPro" id="IPR036259">
    <property type="entry name" value="MFS_trans_sf"/>
</dbReference>
<keyword evidence="2" id="KW-1003">Cell membrane</keyword>
<comment type="caution">
    <text evidence="7">The sequence shown here is derived from an EMBL/GenBank/DDBJ whole genome shotgun (WGS) entry which is preliminary data.</text>
</comment>
<feature type="transmembrane region" description="Helical" evidence="6">
    <location>
        <begin position="43"/>
        <end position="65"/>
    </location>
</feature>
<dbReference type="PANTHER" id="PTHR23513:SF6">
    <property type="entry name" value="MAJOR FACILITATOR SUPERFAMILY ASSOCIATED DOMAIN-CONTAINING PROTEIN"/>
    <property type="match status" value="1"/>
</dbReference>
<keyword evidence="5 6" id="KW-0472">Membrane</keyword>
<dbReference type="RefSeq" id="WP_179941648.1">
    <property type="nucleotide sequence ID" value="NZ_JACBYF010000015.1"/>
</dbReference>
<dbReference type="SUPFAM" id="SSF103473">
    <property type="entry name" value="MFS general substrate transporter"/>
    <property type="match status" value="1"/>
</dbReference>
<feature type="transmembrane region" description="Helical" evidence="6">
    <location>
        <begin position="86"/>
        <end position="109"/>
    </location>
</feature>
<keyword evidence="3 6" id="KW-0812">Transmembrane</keyword>
<feature type="transmembrane region" description="Helical" evidence="6">
    <location>
        <begin position="324"/>
        <end position="340"/>
    </location>
</feature>
<evidence type="ECO:0000313" key="7">
    <source>
        <dbReference type="EMBL" id="NYS47864.1"/>
    </source>
</evidence>
<reference evidence="7 8" key="1">
    <citation type="submission" date="2020-07" db="EMBL/GenBank/DDBJ databases">
        <title>MOT database genomes.</title>
        <authorList>
            <person name="Joseph S."/>
            <person name="Aduse-Opoku J."/>
            <person name="Hashim A."/>
            <person name="Wade W."/>
            <person name="Curtis M."/>
        </authorList>
    </citation>
    <scope>NUCLEOTIDE SEQUENCE [LARGE SCALE GENOMIC DNA]</scope>
    <source>
        <strain evidence="7 8">CIP 106318</strain>
    </source>
</reference>
<accession>A0ABX2T314</accession>
<evidence type="ECO:0000256" key="5">
    <source>
        <dbReference type="ARBA" id="ARBA00023136"/>
    </source>
</evidence>
<protein>
    <submittedName>
        <fullName evidence="7">MFS transporter</fullName>
    </submittedName>
</protein>
<feature type="transmembrane region" description="Helical" evidence="6">
    <location>
        <begin position="360"/>
        <end position="382"/>
    </location>
</feature>
<evidence type="ECO:0000313" key="8">
    <source>
        <dbReference type="Proteomes" id="UP000531840"/>
    </source>
</evidence>
<keyword evidence="4 6" id="KW-1133">Transmembrane helix</keyword>
<dbReference type="Proteomes" id="UP000531840">
    <property type="component" value="Unassembled WGS sequence"/>
</dbReference>
<organism evidence="7 8">
    <name type="scientific">Gemelliphila palaticanis</name>
    <dbReference type="NCBI Taxonomy" id="81950"/>
    <lineage>
        <taxon>Bacteria</taxon>
        <taxon>Bacillati</taxon>
        <taxon>Bacillota</taxon>
        <taxon>Bacilli</taxon>
        <taxon>Bacillales</taxon>
        <taxon>Gemellaceae</taxon>
        <taxon>Gemelliphila</taxon>
    </lineage>
</organism>
<dbReference type="InterPro" id="IPR011701">
    <property type="entry name" value="MFS"/>
</dbReference>
<proteinExistence type="predicted"/>
<evidence type="ECO:0000256" key="4">
    <source>
        <dbReference type="ARBA" id="ARBA00022989"/>
    </source>
</evidence>
<dbReference type="Pfam" id="PF07690">
    <property type="entry name" value="MFS_1"/>
    <property type="match status" value="1"/>
</dbReference>
<feature type="transmembrane region" description="Helical" evidence="6">
    <location>
        <begin position="231"/>
        <end position="256"/>
    </location>
</feature>
<dbReference type="Gene3D" id="1.20.1250.20">
    <property type="entry name" value="MFS general substrate transporter like domains"/>
    <property type="match status" value="1"/>
</dbReference>
<comment type="subcellular location">
    <subcellularLocation>
        <location evidence="1">Cell membrane</location>
        <topology evidence="1">Multi-pass membrane protein</topology>
    </subcellularLocation>
</comment>
<keyword evidence="8" id="KW-1185">Reference proteome</keyword>
<feature type="transmembrane region" description="Helical" evidence="6">
    <location>
        <begin position="268"/>
        <end position="289"/>
    </location>
</feature>
<dbReference type="PANTHER" id="PTHR23513">
    <property type="entry name" value="INTEGRAL MEMBRANE EFFLUX PROTEIN-RELATED"/>
    <property type="match status" value="1"/>
</dbReference>
<evidence type="ECO:0000256" key="1">
    <source>
        <dbReference type="ARBA" id="ARBA00004651"/>
    </source>
</evidence>
<name>A0ABX2T314_9BACL</name>
<evidence type="ECO:0000256" key="3">
    <source>
        <dbReference type="ARBA" id="ARBA00022692"/>
    </source>
</evidence>
<feature type="transmembrane region" description="Helical" evidence="6">
    <location>
        <begin position="170"/>
        <end position="188"/>
    </location>
</feature>
<feature type="transmembrane region" description="Helical" evidence="6">
    <location>
        <begin position="12"/>
        <end position="37"/>
    </location>
</feature>
<evidence type="ECO:0000256" key="2">
    <source>
        <dbReference type="ARBA" id="ARBA00022475"/>
    </source>
</evidence>
<feature type="transmembrane region" description="Helical" evidence="6">
    <location>
        <begin position="388"/>
        <end position="405"/>
    </location>
</feature>
<dbReference type="EMBL" id="JACBYF010000015">
    <property type="protein sequence ID" value="NYS47864.1"/>
    <property type="molecule type" value="Genomic_DNA"/>
</dbReference>
<sequence>MNIFLKNKLYRWFLTSSSFGYMGRTLFDIAFIIYATNMTNPELAISIVSVATTLPYIISFILGYYADKTKNKYLVLMKTRFYQFMLFVLFILVNIFGVSWWVFVALVLINVLSDILGGYNGYLSMSINTRLVAKEDLSSAIAFRNSIYNSISLGSKALGVFILGLISYNYSYFGMINAGLFLVAFLILKFKRKNIEEHIGEFQEKDSRKISAKNFLKDTLENLKVLKEIKVIYRFIFLFSGMNFYSSAIYALLLVLLVKNNNLLFGNIAYTITLIEMVEIVCVILAGFYQVGFYKNMTLKNNVIIEILIFILYILNILIFQDKIILLILTAIIGYLSGISNPKLDSLILHSVPEDKQTSIYSIFSTIITLTVPLGTVMILFISNAISIQIALYILLSILILLILYSSNFKE</sequence>
<feature type="transmembrane region" description="Helical" evidence="6">
    <location>
        <begin position="301"/>
        <end position="318"/>
    </location>
</feature>
<evidence type="ECO:0000256" key="6">
    <source>
        <dbReference type="SAM" id="Phobius"/>
    </source>
</evidence>
<gene>
    <name evidence="7" type="ORF">HZY85_06645</name>
</gene>